<comment type="caution">
    <text evidence="2">The sequence shown here is derived from an EMBL/GenBank/DDBJ whole genome shotgun (WGS) entry which is preliminary data.</text>
</comment>
<keyword evidence="3" id="KW-1185">Reference proteome</keyword>
<organism evidence="2 3">
    <name type="scientific">Pelagerythrobacter rhizovicinus</name>
    <dbReference type="NCBI Taxonomy" id="2268576"/>
    <lineage>
        <taxon>Bacteria</taxon>
        <taxon>Pseudomonadati</taxon>
        <taxon>Pseudomonadota</taxon>
        <taxon>Alphaproteobacteria</taxon>
        <taxon>Sphingomonadales</taxon>
        <taxon>Erythrobacteraceae</taxon>
        <taxon>Pelagerythrobacter</taxon>
    </lineage>
</organism>
<dbReference type="InterPro" id="IPR047111">
    <property type="entry name" value="YbaP-like"/>
</dbReference>
<dbReference type="EMBL" id="SDPV01000001">
    <property type="protein sequence ID" value="RXZ66174.1"/>
    <property type="molecule type" value="Genomic_DNA"/>
</dbReference>
<feature type="signal peptide" evidence="1">
    <location>
        <begin position="1"/>
        <end position="15"/>
    </location>
</feature>
<proteinExistence type="predicted"/>
<dbReference type="InterPro" id="IPR002816">
    <property type="entry name" value="TraB/PrgY/GumN_fam"/>
</dbReference>
<dbReference type="CDD" id="cd14789">
    <property type="entry name" value="Tiki"/>
    <property type="match status" value="1"/>
</dbReference>
<keyword evidence="1" id="KW-0732">Signal</keyword>
<protein>
    <submittedName>
        <fullName evidence="2">TraB/GumN family protein</fullName>
    </submittedName>
</protein>
<dbReference type="RefSeq" id="WP_129523648.1">
    <property type="nucleotide sequence ID" value="NZ_SDPV01000001.1"/>
</dbReference>
<dbReference type="PANTHER" id="PTHR40590">
    <property type="entry name" value="CYTOPLASMIC PROTEIN-RELATED"/>
    <property type="match status" value="1"/>
</dbReference>
<evidence type="ECO:0000313" key="3">
    <source>
        <dbReference type="Proteomes" id="UP000293623"/>
    </source>
</evidence>
<accession>A0A4Q2KLI9</accession>
<feature type="chain" id="PRO_5020715304" evidence="1">
    <location>
        <begin position="16"/>
        <end position="293"/>
    </location>
</feature>
<evidence type="ECO:0000313" key="2">
    <source>
        <dbReference type="EMBL" id="RXZ66174.1"/>
    </source>
</evidence>
<name>A0A4Q2KLI9_9SPHN</name>
<gene>
    <name evidence="2" type="ORF">ETX26_05540</name>
</gene>
<sequence length="293" mass="31074">MRGVALALAAPLALAACGTADPPPGFDGPPSPALFEISSPDGAVEGWMFGTIHSLPDGVAWQTEALDGALARADLLVVEVRDLDDPAALYEVFAARAYAAGEPPLPAKLPAALRRDLFAILAEHDVTADAFAGMETWAAALTLAQHAETGDAANGVDRALLARVPRENVVELEGAARQLDVFDRLPEAEQRDLLAAVVADMVRHGDDPARHARAWYEGRIDHLADPATSAILADPELREALYAGRNRDWAVRLTELLADDPRPFVAVGSAHLAGEDGLPALLAARGYTVRRIQ</sequence>
<dbReference type="Proteomes" id="UP000293623">
    <property type="component" value="Unassembled WGS sequence"/>
</dbReference>
<dbReference type="AlphaFoldDB" id="A0A4Q2KLI9"/>
<dbReference type="OrthoDB" id="9806326at2"/>
<evidence type="ECO:0000256" key="1">
    <source>
        <dbReference type="SAM" id="SignalP"/>
    </source>
</evidence>
<dbReference type="Pfam" id="PF01963">
    <property type="entry name" value="TraB_PrgY_gumN"/>
    <property type="match status" value="1"/>
</dbReference>
<reference evidence="2 3" key="1">
    <citation type="submission" date="2019-01" db="EMBL/GenBank/DDBJ databases">
        <title>Altererythrobacter rhizovicinus sp. nov., isolated from the rhizosphere soil of Haloxylon ammodendron.</title>
        <authorList>
            <person name="Li H.-P."/>
            <person name="Gou J.-Y."/>
            <person name="Yao D."/>
            <person name="Han Q.-Q."/>
            <person name="Shao K.-Z."/>
            <person name="Zhao Q."/>
            <person name="Zhang J.-L."/>
        </authorList>
    </citation>
    <scope>NUCLEOTIDE SEQUENCE [LARGE SCALE GENOMIC DNA]</scope>
    <source>
        <strain evidence="2 3">AY-3R</strain>
    </source>
</reference>
<dbReference type="PROSITE" id="PS51257">
    <property type="entry name" value="PROKAR_LIPOPROTEIN"/>
    <property type="match status" value="1"/>
</dbReference>
<dbReference type="PANTHER" id="PTHR40590:SF1">
    <property type="entry name" value="CYTOPLASMIC PROTEIN"/>
    <property type="match status" value="1"/>
</dbReference>